<keyword evidence="10" id="KW-1185">Reference proteome</keyword>
<evidence type="ECO:0000256" key="5">
    <source>
        <dbReference type="ARBA" id="ARBA00022989"/>
    </source>
</evidence>
<dbReference type="InterPro" id="IPR050545">
    <property type="entry name" value="Mycobact_MmpL"/>
</dbReference>
<dbReference type="Gene3D" id="1.20.1640.10">
    <property type="entry name" value="Multidrug efflux transporter AcrB transmembrane domain"/>
    <property type="match status" value="2"/>
</dbReference>
<dbReference type="AlphaFoldDB" id="A0A542YHQ3"/>
<dbReference type="PANTHER" id="PTHR33406">
    <property type="entry name" value="MEMBRANE PROTEIN MJ1562-RELATED"/>
    <property type="match status" value="1"/>
</dbReference>
<evidence type="ECO:0000313" key="9">
    <source>
        <dbReference type="EMBL" id="TQL47623.1"/>
    </source>
</evidence>
<keyword evidence="5 7" id="KW-1133">Transmembrane helix</keyword>
<dbReference type="InterPro" id="IPR004869">
    <property type="entry name" value="MMPL_dom"/>
</dbReference>
<evidence type="ECO:0000313" key="10">
    <source>
        <dbReference type="Proteomes" id="UP000317998"/>
    </source>
</evidence>
<name>A0A542YHQ3_9MICO</name>
<dbReference type="Proteomes" id="UP000317998">
    <property type="component" value="Unassembled WGS sequence"/>
</dbReference>
<dbReference type="InterPro" id="IPR000731">
    <property type="entry name" value="SSD"/>
</dbReference>
<feature type="transmembrane region" description="Helical" evidence="7">
    <location>
        <begin position="195"/>
        <end position="213"/>
    </location>
</feature>
<evidence type="ECO:0000256" key="3">
    <source>
        <dbReference type="ARBA" id="ARBA00022475"/>
    </source>
</evidence>
<dbReference type="PANTHER" id="PTHR33406:SF6">
    <property type="entry name" value="MEMBRANE PROTEIN YDGH-RELATED"/>
    <property type="match status" value="1"/>
</dbReference>
<feature type="domain" description="SSD" evidence="8">
    <location>
        <begin position="598"/>
        <end position="724"/>
    </location>
</feature>
<accession>A0A542YHQ3</accession>
<comment type="similarity">
    <text evidence="2">Belongs to the resistance-nodulation-cell division (RND) (TC 2.A.6) family. MmpL subfamily.</text>
</comment>
<feature type="transmembrane region" description="Helical" evidence="7">
    <location>
        <begin position="569"/>
        <end position="586"/>
    </location>
</feature>
<dbReference type="PROSITE" id="PS50156">
    <property type="entry name" value="SSD"/>
    <property type="match status" value="1"/>
</dbReference>
<feature type="transmembrane region" description="Helical" evidence="7">
    <location>
        <begin position="296"/>
        <end position="316"/>
    </location>
</feature>
<evidence type="ECO:0000256" key="4">
    <source>
        <dbReference type="ARBA" id="ARBA00022692"/>
    </source>
</evidence>
<feature type="transmembrane region" description="Helical" evidence="7">
    <location>
        <begin position="393"/>
        <end position="412"/>
    </location>
</feature>
<keyword evidence="6 7" id="KW-0472">Membrane</keyword>
<evidence type="ECO:0000256" key="7">
    <source>
        <dbReference type="SAM" id="Phobius"/>
    </source>
</evidence>
<feature type="transmembrane region" description="Helical" evidence="7">
    <location>
        <begin position="627"/>
        <end position="646"/>
    </location>
</feature>
<dbReference type="RefSeq" id="WP_141879850.1">
    <property type="nucleotide sequence ID" value="NZ_VFOM01000001.1"/>
</dbReference>
<feature type="transmembrane region" description="Helical" evidence="7">
    <location>
        <begin position="220"/>
        <end position="241"/>
    </location>
</feature>
<sequence length="761" mass="78477">MINTPPPSRVRSRRASGSAAAPSRWLRIGLPVVLALVWLVVMGGGGSSFSQLSKVASNDQSQHLPASAEATQVRELQASFRDSDLVPAVLVFQRDGGLESADSDAIAETVASLADLDGVAADAISPVIPSEDGEAAEVFVPLDSSVKVSDTVELIRAQFAATDSSGALPAGLNAWVTGPAGLSADIVGAFSGIDGLLLLVALAAVFVILVAVYRSPLLPLIVLATSMFALIGAVSVVVALAKAELVLLSGQTQGILLILVVGAATDYSLLFVARYREALRDHERRWDAMWAALRGSFEPILASGGTVIAALMILLLSDLNSNRAMGPVAAIGIVFAMLAALTLLPVLMLAAGRVAFWPRRPAFGSAHPAQGAVEGAKGVWPAIARLVSRRPRAVWVTSVLLLAVASLGMLQLKADGVSQNEFVLGESQARDGQAVLGEHFPGGSGTPAVIVAPEAELDRVASTVLDARGVASVSVLSADSPSGSLRFTADGLQSVGAPGSPIPDPTVVEGDVMIEATLEDAGDSAEAEQVIRELRAGFAADGLHGEVLIGGTTAIALDSNDAAIHDRTLVIPLVLGAILVILMLLLRSVVAPVLLVGSVVLSYFAALGVSALVFNGVFGFAGADPSVPLFGFVFLVALGIDYNIFLMTRVREESLVHGAREGVLRGLTSTGGVITSAGLVLAATFAALGVLPVLFLAQISFIVAFGVLLDTFLVRSLLVPALAYDIGRRIWWPSRLGRLGHGGPAGEALVGSSTDRGIPSR</sequence>
<dbReference type="OrthoDB" id="2365435at2"/>
<comment type="caution">
    <text evidence="9">The sequence shown here is derived from an EMBL/GenBank/DDBJ whole genome shotgun (WGS) entry which is preliminary data.</text>
</comment>
<keyword evidence="4 7" id="KW-0812">Transmembrane</keyword>
<evidence type="ECO:0000256" key="1">
    <source>
        <dbReference type="ARBA" id="ARBA00004651"/>
    </source>
</evidence>
<evidence type="ECO:0000256" key="6">
    <source>
        <dbReference type="ARBA" id="ARBA00023136"/>
    </source>
</evidence>
<protein>
    <submittedName>
        <fullName evidence="9">RND superfamily putative drug exporter</fullName>
    </submittedName>
</protein>
<evidence type="ECO:0000259" key="8">
    <source>
        <dbReference type="PROSITE" id="PS50156"/>
    </source>
</evidence>
<feature type="transmembrane region" description="Helical" evidence="7">
    <location>
        <begin position="328"/>
        <end position="351"/>
    </location>
</feature>
<organism evidence="9 10">
    <name type="scientific">Homoserinimonas aerilata</name>
    <dbReference type="NCBI Taxonomy" id="1162970"/>
    <lineage>
        <taxon>Bacteria</taxon>
        <taxon>Bacillati</taxon>
        <taxon>Actinomycetota</taxon>
        <taxon>Actinomycetes</taxon>
        <taxon>Micrococcales</taxon>
        <taxon>Microbacteriaceae</taxon>
        <taxon>Homoserinimonas</taxon>
    </lineage>
</organism>
<comment type="subcellular location">
    <subcellularLocation>
        <location evidence="1">Cell membrane</location>
        <topology evidence="1">Multi-pass membrane protein</topology>
    </subcellularLocation>
</comment>
<evidence type="ECO:0000256" key="2">
    <source>
        <dbReference type="ARBA" id="ARBA00010157"/>
    </source>
</evidence>
<feature type="transmembrane region" description="Helical" evidence="7">
    <location>
        <begin position="593"/>
        <end position="621"/>
    </location>
</feature>
<dbReference type="SUPFAM" id="SSF82866">
    <property type="entry name" value="Multidrug efflux transporter AcrB transmembrane domain"/>
    <property type="match status" value="2"/>
</dbReference>
<dbReference type="Pfam" id="PF03176">
    <property type="entry name" value="MMPL"/>
    <property type="match status" value="2"/>
</dbReference>
<dbReference type="GO" id="GO:0005886">
    <property type="term" value="C:plasma membrane"/>
    <property type="evidence" value="ECO:0007669"/>
    <property type="project" value="UniProtKB-SubCell"/>
</dbReference>
<feature type="transmembrane region" description="Helical" evidence="7">
    <location>
        <begin position="701"/>
        <end position="724"/>
    </location>
</feature>
<dbReference type="EMBL" id="VFOM01000001">
    <property type="protein sequence ID" value="TQL47623.1"/>
    <property type="molecule type" value="Genomic_DNA"/>
</dbReference>
<gene>
    <name evidence="9" type="ORF">FB562_0688</name>
</gene>
<keyword evidence="3" id="KW-1003">Cell membrane</keyword>
<feature type="transmembrane region" description="Helical" evidence="7">
    <location>
        <begin position="253"/>
        <end position="275"/>
    </location>
</feature>
<feature type="transmembrane region" description="Helical" evidence="7">
    <location>
        <begin position="667"/>
        <end position="695"/>
    </location>
</feature>
<proteinExistence type="inferred from homology"/>
<reference evidence="9 10" key="1">
    <citation type="submission" date="2019-06" db="EMBL/GenBank/DDBJ databases">
        <title>Sequencing the genomes of 1000 actinobacteria strains.</title>
        <authorList>
            <person name="Klenk H.-P."/>
        </authorList>
    </citation>
    <scope>NUCLEOTIDE SEQUENCE [LARGE SCALE GENOMIC DNA]</scope>
    <source>
        <strain evidence="9 10">DSM 26477</strain>
    </source>
</reference>